<feature type="repeat" description="TPR" evidence="1">
    <location>
        <begin position="663"/>
        <end position="696"/>
    </location>
</feature>
<dbReference type="SMART" id="SM00028">
    <property type="entry name" value="TPR"/>
    <property type="match status" value="5"/>
</dbReference>
<protein>
    <submittedName>
        <fullName evidence="4">Tetratricopeptide repeat-containing protein</fullName>
    </submittedName>
</protein>
<dbReference type="SUPFAM" id="SSF52540">
    <property type="entry name" value="P-loop containing nucleoside triphosphate hydrolases"/>
    <property type="match status" value="1"/>
</dbReference>
<accession>A0A1G9R310</accession>
<keyword evidence="5" id="KW-1185">Reference proteome</keyword>
<dbReference type="InterPro" id="IPR001387">
    <property type="entry name" value="Cro/C1-type_HTH"/>
</dbReference>
<dbReference type="InterPro" id="IPR010982">
    <property type="entry name" value="Lambda_DNA-bd_dom_sf"/>
</dbReference>
<keyword evidence="1" id="KW-0802">TPR repeat</keyword>
<name>A0A1G9R310_ALLAB</name>
<dbReference type="PROSITE" id="PS50005">
    <property type="entry name" value="TPR"/>
    <property type="match status" value="1"/>
</dbReference>
<feature type="domain" description="HTH cro/C1-type" evidence="3">
    <location>
        <begin position="19"/>
        <end position="55"/>
    </location>
</feature>
<sequence length="739" mass="79554">MISGSLQDETSLVELGTALRHWRTASGLSLRRLARMIGLSAHSALADYERGRRIIPENLVPRFAEAVGDTDGTITAALRALRARAAAELAELAEARQAVAEPAPAGPSPVSPPPAAVPPPPPDFVGRHAELDGLCELLSGGAVVVLSGPPGSGRTSLAARAAVEVAPEFPDGAILLDLCEPNPAEAMRKALRACGIADRALPSDVDELGARYRAVLAERRMLVVLDDVAHEDQALELLASAPGCAVLITSRSPLHGLDARRTVRRCRIGPLPEDDAVELIAAVLGRARVDAEPAAARRMAQLCDRWPLALRIASARLVDWPGGLLADAVGDLEREQARLARLPADNRALRSVLEVSYRQLDDPARRLLRRLALAPGRCFTVETAAVALGVPPRAAHRELDRLHRAGFLSPTATEGRARMHGVVAGFARRCVEQDEPAREEVELRLVRARLETAADAAGWLDPTAPSERESVFPDLRAAVRWLDDERPAILAAAERGCRLDPGWSLVALLRRIGWYYELRCAWPDLRALAQLALEQAQLQQDTEHKAYALAALSLAAAKTGQPDTARELAETAAGLAHGDGIAGAEIVALDCLGRALLTLNRPDAARQALARAVSLRGDWWQHAVCTSRLGDALARLDEPARGVELQQQALTLFEQHGDERSAARTRIRLGLSLTALGRYAEAVEQYDRAAEVFERYGDTWSQATALREVGNGRKALGEDELAAADLRRAEVLFAAQGCR</sequence>
<dbReference type="PANTHER" id="PTHR47691:SF3">
    <property type="entry name" value="HTH-TYPE TRANSCRIPTIONAL REGULATOR RV0890C-RELATED"/>
    <property type="match status" value="1"/>
</dbReference>
<dbReference type="InterPro" id="IPR003593">
    <property type="entry name" value="AAA+_ATPase"/>
</dbReference>
<dbReference type="InterPro" id="IPR011990">
    <property type="entry name" value="TPR-like_helical_dom_sf"/>
</dbReference>
<feature type="region of interest" description="Disordered" evidence="2">
    <location>
        <begin position="98"/>
        <end position="125"/>
    </location>
</feature>
<dbReference type="Gene3D" id="3.40.50.300">
    <property type="entry name" value="P-loop containing nucleotide triphosphate hydrolases"/>
    <property type="match status" value="1"/>
</dbReference>
<dbReference type="EMBL" id="LT629701">
    <property type="protein sequence ID" value="SDM17634.1"/>
    <property type="molecule type" value="Genomic_DNA"/>
</dbReference>
<dbReference type="GO" id="GO:0043531">
    <property type="term" value="F:ADP binding"/>
    <property type="evidence" value="ECO:0007669"/>
    <property type="project" value="InterPro"/>
</dbReference>
<dbReference type="eggNOG" id="COG3903">
    <property type="taxonomic scope" value="Bacteria"/>
</dbReference>
<dbReference type="PROSITE" id="PS50943">
    <property type="entry name" value="HTH_CROC1"/>
    <property type="match status" value="1"/>
</dbReference>
<reference evidence="4 5" key="1">
    <citation type="submission" date="2016-10" db="EMBL/GenBank/DDBJ databases">
        <authorList>
            <person name="de Groot N.N."/>
        </authorList>
    </citation>
    <scope>NUCLEOTIDE SEQUENCE [LARGE SCALE GENOMIC DNA]</scope>
    <source>
        <strain evidence="4 5">DSM 44149</strain>
    </source>
</reference>
<dbReference type="CDD" id="cd00093">
    <property type="entry name" value="HTH_XRE"/>
    <property type="match status" value="1"/>
</dbReference>
<dbReference type="SMART" id="SM00530">
    <property type="entry name" value="HTH_XRE"/>
    <property type="match status" value="1"/>
</dbReference>
<proteinExistence type="predicted"/>
<evidence type="ECO:0000256" key="1">
    <source>
        <dbReference type="PROSITE-ProRule" id="PRU00339"/>
    </source>
</evidence>
<dbReference type="PANTHER" id="PTHR47691">
    <property type="entry name" value="REGULATOR-RELATED"/>
    <property type="match status" value="1"/>
</dbReference>
<dbReference type="SMART" id="SM00382">
    <property type="entry name" value="AAA"/>
    <property type="match status" value="1"/>
</dbReference>
<dbReference type="InterPro" id="IPR002182">
    <property type="entry name" value="NB-ARC"/>
</dbReference>
<dbReference type="Pfam" id="PF13560">
    <property type="entry name" value="HTH_31"/>
    <property type="match status" value="1"/>
</dbReference>
<evidence type="ECO:0000256" key="2">
    <source>
        <dbReference type="SAM" id="MobiDB-lite"/>
    </source>
</evidence>
<dbReference type="RefSeq" id="WP_030429375.1">
    <property type="nucleotide sequence ID" value="NZ_JOEF01000006.1"/>
</dbReference>
<dbReference type="GO" id="GO:0003677">
    <property type="term" value="F:DNA binding"/>
    <property type="evidence" value="ECO:0007669"/>
    <property type="project" value="InterPro"/>
</dbReference>
<dbReference type="Gene3D" id="1.10.260.40">
    <property type="entry name" value="lambda repressor-like DNA-binding domains"/>
    <property type="match status" value="1"/>
</dbReference>
<dbReference type="InterPro" id="IPR019734">
    <property type="entry name" value="TPR_rpt"/>
</dbReference>
<dbReference type="Proteomes" id="UP000183376">
    <property type="component" value="Chromosome I"/>
</dbReference>
<evidence type="ECO:0000313" key="5">
    <source>
        <dbReference type="Proteomes" id="UP000183376"/>
    </source>
</evidence>
<gene>
    <name evidence="4" type="ORF">SAMN04489726_0181</name>
</gene>
<dbReference type="Pfam" id="PF13424">
    <property type="entry name" value="TPR_12"/>
    <property type="match status" value="1"/>
</dbReference>
<dbReference type="InterPro" id="IPR027417">
    <property type="entry name" value="P-loop_NTPase"/>
</dbReference>
<dbReference type="OrthoDB" id="4988873at2"/>
<evidence type="ECO:0000259" key="3">
    <source>
        <dbReference type="PROSITE" id="PS50943"/>
    </source>
</evidence>
<dbReference type="STRING" id="211114.SAMN04489726_0181"/>
<dbReference type="PRINTS" id="PR00364">
    <property type="entry name" value="DISEASERSIST"/>
</dbReference>
<evidence type="ECO:0000313" key="4">
    <source>
        <dbReference type="EMBL" id="SDM17634.1"/>
    </source>
</evidence>
<dbReference type="SUPFAM" id="SSF47413">
    <property type="entry name" value="lambda repressor-like DNA-binding domains"/>
    <property type="match status" value="1"/>
</dbReference>
<dbReference type="SUPFAM" id="SSF48452">
    <property type="entry name" value="TPR-like"/>
    <property type="match status" value="2"/>
</dbReference>
<dbReference type="Pfam" id="PF00931">
    <property type="entry name" value="NB-ARC"/>
    <property type="match status" value="1"/>
</dbReference>
<feature type="compositionally biased region" description="Pro residues" evidence="2">
    <location>
        <begin position="104"/>
        <end position="123"/>
    </location>
</feature>
<dbReference type="AlphaFoldDB" id="A0A1G9R310"/>
<dbReference type="Gene3D" id="1.25.40.10">
    <property type="entry name" value="Tetratricopeptide repeat domain"/>
    <property type="match status" value="1"/>
</dbReference>
<organism evidence="4 5">
    <name type="scientific">Allokutzneria albata</name>
    <name type="common">Kibdelosporangium albatum</name>
    <dbReference type="NCBI Taxonomy" id="211114"/>
    <lineage>
        <taxon>Bacteria</taxon>
        <taxon>Bacillati</taxon>
        <taxon>Actinomycetota</taxon>
        <taxon>Actinomycetes</taxon>
        <taxon>Pseudonocardiales</taxon>
        <taxon>Pseudonocardiaceae</taxon>
        <taxon>Allokutzneria</taxon>
    </lineage>
</organism>